<dbReference type="InterPro" id="IPR020575">
    <property type="entry name" value="Hsp90_N"/>
</dbReference>
<dbReference type="InterPro" id="IPR056471">
    <property type="entry name" value="HD-CE"/>
</dbReference>
<dbReference type="PRINTS" id="PR00775">
    <property type="entry name" value="HEATSHOCK90"/>
</dbReference>
<dbReference type="RefSeq" id="WP_225271635.1">
    <property type="nucleotide sequence ID" value="NZ_CP084058.1"/>
</dbReference>
<gene>
    <name evidence="2" type="ORF">BN4615_P1876</name>
</gene>
<proteinExistence type="predicted"/>
<protein>
    <submittedName>
        <fullName evidence="2">Chaperone protein HtpG</fullName>
    </submittedName>
</protein>
<dbReference type="SUPFAM" id="SSF55874">
    <property type="entry name" value="ATPase domain of HSP90 chaperone/DNA topoisomerase II/histidine kinase"/>
    <property type="match status" value="1"/>
</dbReference>
<dbReference type="Pfam" id="PF24391">
    <property type="entry name" value="HD-CE"/>
    <property type="match status" value="1"/>
</dbReference>
<organism evidence="2">
    <name type="scientific">Nonomuraea gerenzanensis</name>
    <dbReference type="NCBI Taxonomy" id="93944"/>
    <lineage>
        <taxon>Bacteria</taxon>
        <taxon>Bacillati</taxon>
        <taxon>Actinomycetota</taxon>
        <taxon>Actinomycetes</taxon>
        <taxon>Streptosporangiales</taxon>
        <taxon>Streptosporangiaceae</taxon>
        <taxon>Nonomuraea</taxon>
    </lineage>
</organism>
<dbReference type="AlphaFoldDB" id="A0A1M4E0L7"/>
<reference evidence="2" key="1">
    <citation type="submission" date="2016-04" db="EMBL/GenBank/DDBJ databases">
        <authorList>
            <person name="Evans L.H."/>
            <person name="Alamgir A."/>
            <person name="Owens N."/>
            <person name="Weber N.D."/>
            <person name="Virtaneva K."/>
            <person name="Barbian K."/>
            <person name="Babar A."/>
            <person name="Rosenke K."/>
        </authorList>
    </citation>
    <scope>NUCLEOTIDE SEQUENCE</scope>
    <source>
        <strain evidence="2">Nono1</strain>
    </source>
</reference>
<feature type="domain" description="HD-CE" evidence="1">
    <location>
        <begin position="53"/>
        <end position="314"/>
    </location>
</feature>
<dbReference type="Pfam" id="PF13589">
    <property type="entry name" value="HATPase_c_3"/>
    <property type="match status" value="1"/>
</dbReference>
<dbReference type="EMBL" id="LT559118">
    <property type="protein sequence ID" value="SBO92362.1"/>
    <property type="molecule type" value="Genomic_DNA"/>
</dbReference>
<dbReference type="InterPro" id="IPR036890">
    <property type="entry name" value="HATPase_C_sf"/>
</dbReference>
<evidence type="ECO:0000313" key="2">
    <source>
        <dbReference type="EMBL" id="SBO92362.1"/>
    </source>
</evidence>
<evidence type="ECO:0000259" key="1">
    <source>
        <dbReference type="Pfam" id="PF24391"/>
    </source>
</evidence>
<name>A0A1M4E0L7_9ACTN</name>
<dbReference type="Gene3D" id="3.30.565.10">
    <property type="entry name" value="Histidine kinase-like ATPase, C-terminal domain"/>
    <property type="match status" value="1"/>
</dbReference>
<accession>A0A1M4E0L7</accession>
<sequence length="919" mass="103802">MRYSFERSSLWRRSLAPQENDPHEEERARLRAAYLQLRNTVEPLAASIAHSLPMFTEHGIDHADALWEMASLICGEEISINPAEAFVLGGGFLFHDLGMGLASYSAAGFTLKEDPKYEDLLVGAKNRLRSIEVAANEELLEQIAYEDVVVELLRLRHAKQAERLMSQVFYTSSGQPFYLLQDVELRQFFGPQIGRIAHSHWWTVERLQKLARRQGSCPLLPPTWDVDPLKLACMLRLADAAHIDYRRAPMLLHAFRQPTGTSRDHWFFQERLLRPIVVDDRLEYTAATPFSRDEAGAWWLAFETIQLINDELRHVDALLADSGRTRFRVRSVVGADSPERLAKSIPTDGWKPIDARLRVTDTVQVISNIGGRDMYGNRPDIAIRELIANAADATKARAAYEGASKELPVTITLEQCDGEWWLEVADQGIGMRPETMVAALTDFGHSHWRSTATIEQFPGLQAKGFTPTGKFGIGFFAVFMVADEVQVRSLALGEAARSTHVLEFPRGLSDGRPLLREAEFEECLRAPGTVVRARLRHDPRTIKGIFRTTSERVSRTELLHHLITRMCAIAEVDIAIKGPDDAELQKIITANDWVDIPAVDLFRRLYWRGDRGYVFRVIYGQLEKLFIDHETRVLDDNGVTIGRAMLLSGREALDSRDFWWFGGYSGKVYVGGLESSDFPYTMGAFRGFPMTANRLRSFPVGRPENLQDWAHTQIDVACSSPWSTLGHQWIMADFVGGLGVSPDALPCAHSADRALDASALRQWLLDKSEVLLISDSDLMQFDTLSDVNGYRRSYYTHDGHGVHVPQNALIMIFFPMWVFPEEIVPSPRDERFSSNSEDGEESDAGSWWCEYGNFGAPGVVIRTIAEVWQVDVSEIIERMESLDVDEYNDKRLELATLTRGTSTRVTAFRVRRPLGGDIR</sequence>